<accession>A0ABY4NB78</accession>
<evidence type="ECO:0000313" key="2">
    <source>
        <dbReference type="Proteomes" id="UP001055868"/>
    </source>
</evidence>
<protein>
    <submittedName>
        <fullName evidence="1">Uncharacterized protein</fullName>
    </submittedName>
</protein>
<sequence length="166" mass="17849">MSNGPTAETRAIGKVLRSLLDPPGSPTHSDLRTADSLLIDCPEHGIPAFHYWAANADPDSPDPDAQLVRFIREGASGRRAAHAYRVCLQLAYHRTYSSPPPQRGAPGRVRITYLLWAAVLTDQPHADVLGLCGQAADVDLELATTDPLFPIALHRLGGNVPSSQEA</sequence>
<organism evidence="1 2">
    <name type="scientific">Brachybacterium kimchii</name>
    <dbReference type="NCBI Taxonomy" id="2942909"/>
    <lineage>
        <taxon>Bacteria</taxon>
        <taxon>Bacillati</taxon>
        <taxon>Actinomycetota</taxon>
        <taxon>Actinomycetes</taxon>
        <taxon>Micrococcales</taxon>
        <taxon>Dermabacteraceae</taxon>
        <taxon>Brachybacterium</taxon>
    </lineage>
</organism>
<reference evidence="1" key="1">
    <citation type="submission" date="2022-05" db="EMBL/GenBank/DDBJ databases">
        <title>Genomic analysis of Brachybacterium sp. CBA3104.</title>
        <authorList>
            <person name="Roh S.W."/>
            <person name="Kim Y.B."/>
            <person name="Kim Y."/>
        </authorList>
    </citation>
    <scope>NUCLEOTIDE SEQUENCE</scope>
    <source>
        <strain evidence="1">CBA3104</strain>
        <plasmid evidence="1">pCBA3104-01</plasmid>
    </source>
</reference>
<keyword evidence="1" id="KW-0614">Plasmid</keyword>
<geneLocation type="plasmid" evidence="1 2">
    <name>pCBA3104-01</name>
</geneLocation>
<evidence type="ECO:0000313" key="1">
    <source>
        <dbReference type="EMBL" id="UQN31791.1"/>
    </source>
</evidence>
<name>A0ABY4NB78_9MICO</name>
<keyword evidence="2" id="KW-1185">Reference proteome</keyword>
<dbReference type="Proteomes" id="UP001055868">
    <property type="component" value="Plasmid pCBA3104-01"/>
</dbReference>
<gene>
    <name evidence="1" type="ORF">M4486_19570</name>
</gene>
<dbReference type="RefSeq" id="WP_249481215.1">
    <property type="nucleotide sequence ID" value="NZ_CP097219.1"/>
</dbReference>
<proteinExistence type="predicted"/>
<dbReference type="EMBL" id="CP097219">
    <property type="protein sequence ID" value="UQN31791.1"/>
    <property type="molecule type" value="Genomic_DNA"/>
</dbReference>